<evidence type="ECO:0000256" key="7">
    <source>
        <dbReference type="ARBA" id="ARBA00022982"/>
    </source>
</evidence>
<evidence type="ECO:0000256" key="6">
    <source>
        <dbReference type="ARBA" id="ARBA00022857"/>
    </source>
</evidence>
<dbReference type="PIRSF" id="PIRSF000207">
    <property type="entry name" value="SiR-FP_CysJ"/>
    <property type="match status" value="1"/>
</dbReference>
<comment type="cofactor">
    <cofactor evidence="11 12">
        <name>FAD</name>
        <dbReference type="ChEBI" id="CHEBI:57692"/>
    </cofactor>
    <text evidence="11 12">Binds 1 FAD per subunit.</text>
</comment>
<keyword evidence="9 11" id="KW-0198">Cysteine biosynthesis</keyword>
<dbReference type="PROSITE" id="PS50902">
    <property type="entry name" value="FLAVODOXIN_LIKE"/>
    <property type="match status" value="1"/>
</dbReference>
<dbReference type="InterPro" id="IPR001094">
    <property type="entry name" value="Flavdoxin-like"/>
</dbReference>
<feature type="domain" description="Flavodoxin-like" evidence="13">
    <location>
        <begin position="60"/>
        <end position="198"/>
    </location>
</feature>
<evidence type="ECO:0000256" key="11">
    <source>
        <dbReference type="PIRNR" id="PIRNR000207"/>
    </source>
</evidence>
<keyword evidence="1 11" id="KW-0813">Transport</keyword>
<dbReference type="PRINTS" id="PR00371">
    <property type="entry name" value="FPNCR"/>
</dbReference>
<feature type="binding site" evidence="12">
    <location>
        <begin position="522"/>
        <end position="526"/>
    </location>
    <ligand>
        <name>NADP(+)</name>
        <dbReference type="ChEBI" id="CHEBI:58349"/>
    </ligand>
</feature>
<dbReference type="NCBIfam" id="TIGR01931">
    <property type="entry name" value="cysJ"/>
    <property type="match status" value="1"/>
</dbReference>
<feature type="binding site" evidence="12">
    <location>
        <begin position="401"/>
        <end position="403"/>
    </location>
    <ligand>
        <name>FAD</name>
        <dbReference type="ChEBI" id="CHEBI:57692"/>
    </ligand>
</feature>
<dbReference type="GO" id="GO:0004783">
    <property type="term" value="F:sulfite reductase (NADPH) activity"/>
    <property type="evidence" value="ECO:0007669"/>
    <property type="project" value="UniProtKB-EC"/>
</dbReference>
<dbReference type="EMBL" id="JAAGYR010000010">
    <property type="protein sequence ID" value="NEN75907.1"/>
    <property type="molecule type" value="Genomic_DNA"/>
</dbReference>
<evidence type="ECO:0000256" key="1">
    <source>
        <dbReference type="ARBA" id="ARBA00022448"/>
    </source>
</evidence>
<proteinExistence type="predicted"/>
<evidence type="ECO:0000259" key="13">
    <source>
        <dbReference type="PROSITE" id="PS50902"/>
    </source>
</evidence>
<evidence type="ECO:0000259" key="14">
    <source>
        <dbReference type="PROSITE" id="PS51384"/>
    </source>
</evidence>
<accession>A0A6L9Y7T6</accession>
<feature type="binding site" evidence="12">
    <location>
        <position position="558"/>
    </location>
    <ligand>
        <name>NADP(+)</name>
        <dbReference type="ChEBI" id="CHEBI:58349"/>
    </ligand>
</feature>
<dbReference type="EC" id="1.8.1.2" evidence="11"/>
<dbReference type="PRINTS" id="PR00369">
    <property type="entry name" value="FLAVODOXIN"/>
</dbReference>
<feature type="binding site" evidence="12">
    <location>
        <begin position="516"/>
        <end position="517"/>
    </location>
    <ligand>
        <name>NADP(+)</name>
        <dbReference type="ChEBI" id="CHEBI:58349"/>
    </ligand>
</feature>
<comment type="caution">
    <text evidence="15">The sequence shown here is derived from an EMBL/GenBank/DDBJ whole genome shotgun (WGS) entry which is preliminary data.</text>
</comment>
<keyword evidence="5 11" id="KW-0274">FAD</keyword>
<feature type="binding site" evidence="12">
    <location>
        <position position="353"/>
    </location>
    <ligand>
        <name>FAD</name>
        <dbReference type="ChEBI" id="CHEBI:57692"/>
    </ligand>
</feature>
<dbReference type="InterPro" id="IPR003097">
    <property type="entry name" value="CysJ-like_FAD-binding"/>
</dbReference>
<keyword evidence="16" id="KW-1185">Reference proteome</keyword>
<gene>
    <name evidence="15" type="ORF">F9B74_06145</name>
</gene>
<dbReference type="GO" id="GO:0005829">
    <property type="term" value="C:cytosol"/>
    <property type="evidence" value="ECO:0007669"/>
    <property type="project" value="TreeGrafter"/>
</dbReference>
<evidence type="ECO:0000313" key="16">
    <source>
        <dbReference type="Proteomes" id="UP000477651"/>
    </source>
</evidence>
<evidence type="ECO:0000256" key="2">
    <source>
        <dbReference type="ARBA" id="ARBA00022605"/>
    </source>
</evidence>
<dbReference type="Gene3D" id="2.40.30.10">
    <property type="entry name" value="Translation factors"/>
    <property type="match status" value="1"/>
</dbReference>
<dbReference type="InterPro" id="IPR017938">
    <property type="entry name" value="Riboflavin_synthase-like_b-brl"/>
</dbReference>
<feature type="domain" description="FAD-binding FR-type" evidence="14">
    <location>
        <begin position="231"/>
        <end position="445"/>
    </location>
</feature>
<dbReference type="AlphaFoldDB" id="A0A6L9Y7T6"/>
<dbReference type="SUPFAM" id="SSF52343">
    <property type="entry name" value="Ferredoxin reductase-like, C-terminal NADP-linked domain"/>
    <property type="match status" value="1"/>
</dbReference>
<dbReference type="SUPFAM" id="SSF63380">
    <property type="entry name" value="Riboflavin synthase domain-like"/>
    <property type="match status" value="1"/>
</dbReference>
<organism evidence="15 16">
    <name type="scientific">Pelistega ratti</name>
    <dbReference type="NCBI Taxonomy" id="2652177"/>
    <lineage>
        <taxon>Bacteria</taxon>
        <taxon>Pseudomonadati</taxon>
        <taxon>Pseudomonadota</taxon>
        <taxon>Betaproteobacteria</taxon>
        <taxon>Burkholderiales</taxon>
        <taxon>Alcaligenaceae</taxon>
        <taxon>Pelistega</taxon>
    </lineage>
</organism>
<dbReference type="GO" id="GO:0019344">
    <property type="term" value="P:cysteine biosynthetic process"/>
    <property type="evidence" value="ECO:0007669"/>
    <property type="project" value="UniProtKB-KW"/>
</dbReference>
<dbReference type="InterPro" id="IPR029039">
    <property type="entry name" value="Flavoprotein-like_sf"/>
</dbReference>
<dbReference type="InterPro" id="IPR008254">
    <property type="entry name" value="Flavodoxin/NO_synth"/>
</dbReference>
<evidence type="ECO:0000256" key="8">
    <source>
        <dbReference type="ARBA" id="ARBA00023002"/>
    </source>
</evidence>
<sequence length="596" mass="66436">MNDIPVNKEICQAIEQLNPLQLAWISGYCWAKAQGVNPAVAIGDLQSVSTLATTVSPLKVTVLSLSQTGNAKGVAARLAERLQQENIEVSCISAKDYKAKNIVNEELLLLVSSTQGEGEPPEEGVVLYKLLHGKKAPSLSTLRFAVLGLGDSSYPKFCQAGKDFDQRLGELGATRLLDCTTADLDYQATAEKWIEQISTIVKQQVQERQSANVVSQTKENTTTVSSVYTKQNPFPATVLTHQKITARQAEKDVRHIELDLSDSGLHYQAGDALGVWFDNDPALVQEILHLVSLKGDEIVEIENKSIDLYTALTSYLEISQNTSAFVQSYAVLANHQALRDLLQSPETLNEYVANTPLVGVIKAYPSHLTAVQLVDLLRPLTPRLYSISSSPAEVGEEVHITVGVVRFDHQGTAYTGAASGFLADRIQEDSTVRVFIEPNDHFRLPEDTSKPIIMIGSGTGIAPFRAFLQQRAANDASGKNWLIFGNQRFTQDFLYQLEWQQLAKEGYLHKYDFAWSRDQEEKIYVQDKIRAAAKEVWQWLQEGAYIYVCGDASRMARDVEKALLTVIEQEGQLSPEEAEEYLMELREDKRYQRDVY</sequence>
<evidence type="ECO:0000256" key="3">
    <source>
        <dbReference type="ARBA" id="ARBA00022630"/>
    </source>
</evidence>
<dbReference type="Gene3D" id="1.20.990.10">
    <property type="entry name" value="NADPH-cytochrome p450 Reductase, Chain A, domain 3"/>
    <property type="match status" value="1"/>
</dbReference>
<dbReference type="InterPro" id="IPR010199">
    <property type="entry name" value="CysJ"/>
</dbReference>
<comment type="cofactor">
    <cofactor evidence="11 12">
        <name>FMN</name>
        <dbReference type="ChEBI" id="CHEBI:58210"/>
    </cofactor>
    <text evidence="11 12">Binds 1 FMN per subunit.</text>
</comment>
<dbReference type="PROSITE" id="PS51384">
    <property type="entry name" value="FAD_FR"/>
    <property type="match status" value="1"/>
</dbReference>
<dbReference type="InterPro" id="IPR001433">
    <property type="entry name" value="OxRdtase_FAD/NAD-bd"/>
</dbReference>
<feature type="binding site" evidence="12">
    <location>
        <begin position="66"/>
        <end position="71"/>
    </location>
    <ligand>
        <name>FMN</name>
        <dbReference type="ChEBI" id="CHEBI:58210"/>
    </ligand>
</feature>
<dbReference type="Proteomes" id="UP000477651">
    <property type="component" value="Unassembled WGS sequence"/>
</dbReference>
<keyword evidence="6 11" id="KW-0521">NADP</keyword>
<feature type="binding site" evidence="12">
    <location>
        <begin position="383"/>
        <end position="386"/>
    </location>
    <ligand>
        <name>FAD</name>
        <dbReference type="ChEBI" id="CHEBI:57692"/>
    </ligand>
</feature>
<evidence type="ECO:0000256" key="12">
    <source>
        <dbReference type="PIRSR" id="PIRSR000207-1"/>
    </source>
</evidence>
<feature type="binding site" evidence="12">
    <location>
        <position position="596"/>
    </location>
    <ligand>
        <name>FAD</name>
        <dbReference type="ChEBI" id="CHEBI:57692"/>
    </ligand>
</feature>
<dbReference type="InterPro" id="IPR039261">
    <property type="entry name" value="FNR_nucleotide-bd"/>
</dbReference>
<dbReference type="Pfam" id="PF00175">
    <property type="entry name" value="NAD_binding_1"/>
    <property type="match status" value="1"/>
</dbReference>
<dbReference type="PANTHER" id="PTHR19384:SF128">
    <property type="entry name" value="NADPH OXIDOREDUCTASE A"/>
    <property type="match status" value="1"/>
</dbReference>
<comment type="function">
    <text evidence="11">Component of the sulfite reductase complex that catalyzes the 6-electron reduction of sulfite to sulfide. This is one of several activities required for the biosynthesis of L-cysteine from sulfate. The flavoprotein component catalyzes the electron flow from NADPH -&gt; FAD -&gt; FMN to the hemoprotein component.</text>
</comment>
<evidence type="ECO:0000313" key="15">
    <source>
        <dbReference type="EMBL" id="NEN75907.1"/>
    </source>
</evidence>
<keyword evidence="7 11" id="KW-0249">Electron transport</keyword>
<keyword evidence="2 11" id="KW-0028">Amino-acid biosynthesis</keyword>
<feature type="binding site" evidence="12">
    <location>
        <begin position="113"/>
        <end position="116"/>
    </location>
    <ligand>
        <name>FMN</name>
        <dbReference type="ChEBI" id="CHEBI:58210"/>
    </ligand>
</feature>
<feature type="binding site" evidence="12">
    <location>
        <begin position="416"/>
        <end position="419"/>
    </location>
    <ligand>
        <name>FAD</name>
        <dbReference type="ChEBI" id="CHEBI:57692"/>
    </ligand>
</feature>
<reference evidence="15 16" key="1">
    <citation type="submission" date="2020-02" db="EMBL/GenBank/DDBJ databases">
        <title>Pelistega sp. NLN82 were isolated from wild rodents of the Hainan Island.</title>
        <authorList>
            <person name="Niu N."/>
            <person name="Zhou J."/>
        </authorList>
    </citation>
    <scope>NUCLEOTIDE SEQUENCE [LARGE SCALE GENOMIC DNA]</scope>
    <source>
        <strain evidence="15 16">NLN82</strain>
    </source>
</reference>
<dbReference type="FunFam" id="3.40.50.80:FF:000001">
    <property type="entry name" value="NADPH--cytochrome P450 reductase 1"/>
    <property type="match status" value="1"/>
</dbReference>
<dbReference type="Pfam" id="PF00667">
    <property type="entry name" value="FAD_binding_1"/>
    <property type="match status" value="1"/>
</dbReference>
<name>A0A6L9Y7T6_9BURK</name>
<dbReference type="SUPFAM" id="SSF52218">
    <property type="entry name" value="Flavoproteins"/>
    <property type="match status" value="1"/>
</dbReference>
<dbReference type="GO" id="GO:0050660">
    <property type="term" value="F:flavin adenine dinucleotide binding"/>
    <property type="evidence" value="ECO:0007669"/>
    <property type="project" value="InterPro"/>
</dbReference>
<keyword evidence="3 11" id="KW-0285">Flavoprotein</keyword>
<dbReference type="PANTHER" id="PTHR19384">
    <property type="entry name" value="NITRIC OXIDE SYNTHASE-RELATED"/>
    <property type="match status" value="1"/>
</dbReference>
<dbReference type="GO" id="GO:0010181">
    <property type="term" value="F:FMN binding"/>
    <property type="evidence" value="ECO:0007669"/>
    <property type="project" value="InterPro"/>
</dbReference>
<dbReference type="CDD" id="cd06199">
    <property type="entry name" value="SiR"/>
    <property type="match status" value="1"/>
</dbReference>
<evidence type="ECO:0000256" key="5">
    <source>
        <dbReference type="ARBA" id="ARBA00022827"/>
    </source>
</evidence>
<protein>
    <recommendedName>
        <fullName evidence="11">Sulfite reductase [NADPH] flavoprotein alpha-component</fullName>
        <shortName evidence="11">SiR-FP</shortName>
        <ecNumber evidence="11">1.8.1.2</ecNumber>
    </recommendedName>
</protein>
<keyword evidence="4 11" id="KW-0288">FMN</keyword>
<dbReference type="UniPathway" id="UPA00140">
    <property type="reaction ID" value="UER00207"/>
</dbReference>
<dbReference type="Gene3D" id="3.40.50.80">
    <property type="entry name" value="Nucleotide-binding domain of ferredoxin-NADP reductase (FNR) module"/>
    <property type="match status" value="1"/>
</dbReference>
<dbReference type="InterPro" id="IPR023173">
    <property type="entry name" value="NADPH_Cyt_P450_Rdtase_alpha"/>
</dbReference>
<dbReference type="Pfam" id="PF00258">
    <property type="entry name" value="Flavodoxin_1"/>
    <property type="match status" value="1"/>
</dbReference>
<comment type="catalytic activity">
    <reaction evidence="10 11">
        <text>hydrogen sulfide + 3 NADP(+) + 3 H2O = sulfite + 3 NADPH + 4 H(+)</text>
        <dbReference type="Rhea" id="RHEA:13801"/>
        <dbReference type="ChEBI" id="CHEBI:15377"/>
        <dbReference type="ChEBI" id="CHEBI:15378"/>
        <dbReference type="ChEBI" id="CHEBI:17359"/>
        <dbReference type="ChEBI" id="CHEBI:29919"/>
        <dbReference type="ChEBI" id="CHEBI:57783"/>
        <dbReference type="ChEBI" id="CHEBI:58349"/>
        <dbReference type="EC" id="1.8.1.2"/>
    </reaction>
</comment>
<dbReference type="InterPro" id="IPR017927">
    <property type="entry name" value="FAD-bd_FR_type"/>
</dbReference>
<dbReference type="GO" id="GO:0070814">
    <property type="term" value="P:hydrogen sulfide biosynthetic process"/>
    <property type="evidence" value="ECO:0007669"/>
    <property type="project" value="UniProtKB-UniPathway"/>
</dbReference>
<dbReference type="InterPro" id="IPR001709">
    <property type="entry name" value="Flavoprot_Pyr_Nucl_cyt_Rdtase"/>
</dbReference>
<evidence type="ECO:0000256" key="4">
    <source>
        <dbReference type="ARBA" id="ARBA00022643"/>
    </source>
</evidence>
<dbReference type="RefSeq" id="WP_163764471.1">
    <property type="nucleotide sequence ID" value="NZ_JAAGYR010000010.1"/>
</dbReference>
<feature type="binding site" evidence="12">
    <location>
        <begin position="149"/>
        <end position="158"/>
    </location>
    <ligand>
        <name>FMN</name>
        <dbReference type="ChEBI" id="CHEBI:58210"/>
    </ligand>
</feature>
<keyword evidence="8 11" id="KW-0560">Oxidoreductase</keyword>
<comment type="pathway">
    <text evidence="11">Sulfur metabolism; hydrogen sulfide biosynthesis; hydrogen sulfide from sulfite (NADPH route): step 1/1.</text>
</comment>
<dbReference type="Gene3D" id="3.40.50.360">
    <property type="match status" value="1"/>
</dbReference>
<evidence type="ECO:0000256" key="10">
    <source>
        <dbReference type="ARBA" id="ARBA00052219"/>
    </source>
</evidence>
<evidence type="ECO:0000256" key="9">
    <source>
        <dbReference type="ARBA" id="ARBA00023192"/>
    </source>
</evidence>
<comment type="subunit">
    <text evidence="11">Alpha(8)-beta(8). The alpha component is a flavoprotein, the beta component is a hemoprotein.</text>
</comment>